<dbReference type="GO" id="GO:1990904">
    <property type="term" value="C:ribonucleoprotein complex"/>
    <property type="evidence" value="ECO:0000318"/>
    <property type="project" value="GO_Central"/>
</dbReference>
<dbReference type="SUPFAM" id="SSF54928">
    <property type="entry name" value="RNA-binding domain, RBD"/>
    <property type="match status" value="1"/>
</dbReference>
<dbReference type="Proteomes" id="UP000001542">
    <property type="component" value="Unassembled WGS sequence"/>
</dbReference>
<accession>A2EXR0</accession>
<dbReference type="PANTHER" id="PTHR24012">
    <property type="entry name" value="RNA BINDING PROTEIN"/>
    <property type="match status" value="1"/>
</dbReference>
<feature type="domain" description="RRM" evidence="4">
    <location>
        <begin position="91"/>
        <end position="167"/>
    </location>
</feature>
<dbReference type="EMBL" id="DS113532">
    <property type="protein sequence ID" value="EAY02570.1"/>
    <property type="molecule type" value="Genomic_DNA"/>
</dbReference>
<gene>
    <name evidence="5" type="ORF">TVAG_116240</name>
</gene>
<keyword evidence="2 3" id="KW-0694">RNA-binding</keyword>
<dbReference type="KEGG" id="tva:75645344"/>
<dbReference type="OrthoDB" id="5970at2759"/>
<dbReference type="VEuPathDB" id="TrichDB:TVAGG3_0222350"/>
<dbReference type="AlphaFoldDB" id="A2EXR0"/>
<dbReference type="STRING" id="5722.A2EXR0"/>
<dbReference type="VEuPathDB" id="TrichDB:TVAG_116240"/>
<dbReference type="Pfam" id="PF00076">
    <property type="entry name" value="RRM_1"/>
    <property type="match status" value="1"/>
</dbReference>
<sequence>MYNRRFNPGYPLIVRDLPLDIDANYLASYLGQVAPILECRIEGTIGFIKAESENAANLIIARLNYSKFNNIPIQIIKYDDENRRISADGIGIVIVRGLPPNIEIIDVNRFFSRVGEVLNVQIPRTDWGSLGFAFVQYKNPSNAYKAATELTGFKVGDNILSVEVIKKNGAIMKISQPSNIQIQQPTRKQITARIGDSHKATNYRGYNNSSAAQQPINVSVPKKQLNSMAHINIVRSAETRGRYEITI</sequence>
<keyword evidence="1" id="KW-0677">Repeat</keyword>
<dbReference type="PROSITE" id="PS50102">
    <property type="entry name" value="RRM"/>
    <property type="match status" value="1"/>
</dbReference>
<dbReference type="InterPro" id="IPR012677">
    <property type="entry name" value="Nucleotide-bd_a/b_plait_sf"/>
</dbReference>
<reference evidence="5" key="2">
    <citation type="journal article" date="2007" name="Science">
        <title>Draft genome sequence of the sexually transmitted pathogen Trichomonas vaginalis.</title>
        <authorList>
            <person name="Carlton J.M."/>
            <person name="Hirt R.P."/>
            <person name="Silva J.C."/>
            <person name="Delcher A.L."/>
            <person name="Schatz M."/>
            <person name="Zhao Q."/>
            <person name="Wortman J.R."/>
            <person name="Bidwell S.L."/>
            <person name="Alsmark U.C.M."/>
            <person name="Besteiro S."/>
            <person name="Sicheritz-Ponten T."/>
            <person name="Noel C.J."/>
            <person name="Dacks J.B."/>
            <person name="Foster P.G."/>
            <person name="Simillion C."/>
            <person name="Van de Peer Y."/>
            <person name="Miranda-Saavedra D."/>
            <person name="Barton G.J."/>
            <person name="Westrop G.D."/>
            <person name="Mueller S."/>
            <person name="Dessi D."/>
            <person name="Fiori P.L."/>
            <person name="Ren Q."/>
            <person name="Paulsen I."/>
            <person name="Zhang H."/>
            <person name="Bastida-Corcuera F.D."/>
            <person name="Simoes-Barbosa A."/>
            <person name="Brown M.T."/>
            <person name="Hayes R.D."/>
            <person name="Mukherjee M."/>
            <person name="Okumura C.Y."/>
            <person name="Schneider R."/>
            <person name="Smith A.J."/>
            <person name="Vanacova S."/>
            <person name="Villalvazo M."/>
            <person name="Haas B.J."/>
            <person name="Pertea M."/>
            <person name="Feldblyum T.V."/>
            <person name="Utterback T.R."/>
            <person name="Shu C.L."/>
            <person name="Osoegawa K."/>
            <person name="de Jong P.J."/>
            <person name="Hrdy I."/>
            <person name="Horvathova L."/>
            <person name="Zubacova Z."/>
            <person name="Dolezal P."/>
            <person name="Malik S.B."/>
            <person name="Logsdon J.M. Jr."/>
            <person name="Henze K."/>
            <person name="Gupta A."/>
            <person name="Wang C.C."/>
            <person name="Dunne R.L."/>
            <person name="Upcroft J.A."/>
            <person name="Upcroft P."/>
            <person name="White O."/>
            <person name="Salzberg S.L."/>
            <person name="Tang P."/>
            <person name="Chiu C.-H."/>
            <person name="Lee Y.-S."/>
            <person name="Embley T.M."/>
            <person name="Coombs G.H."/>
            <person name="Mottram J.C."/>
            <person name="Tachezy J."/>
            <person name="Fraser-Liggett C.M."/>
            <person name="Johnson P.J."/>
        </authorList>
    </citation>
    <scope>NUCLEOTIDE SEQUENCE [LARGE SCALE GENOMIC DNA]</scope>
    <source>
        <strain evidence="5">G3</strain>
    </source>
</reference>
<name>A2EXR0_TRIV3</name>
<dbReference type="InterPro" id="IPR035979">
    <property type="entry name" value="RBD_domain_sf"/>
</dbReference>
<proteinExistence type="predicted"/>
<dbReference type="CDD" id="cd00590">
    <property type="entry name" value="RRM_SF"/>
    <property type="match status" value="1"/>
</dbReference>
<dbReference type="SMART" id="SM00360">
    <property type="entry name" value="RRM"/>
    <property type="match status" value="2"/>
</dbReference>
<evidence type="ECO:0000313" key="6">
    <source>
        <dbReference type="Proteomes" id="UP000001542"/>
    </source>
</evidence>
<evidence type="ECO:0000259" key="4">
    <source>
        <dbReference type="PROSITE" id="PS50102"/>
    </source>
</evidence>
<reference evidence="5" key="1">
    <citation type="submission" date="2006-10" db="EMBL/GenBank/DDBJ databases">
        <authorList>
            <person name="Amadeo P."/>
            <person name="Zhao Q."/>
            <person name="Wortman J."/>
            <person name="Fraser-Liggett C."/>
            <person name="Carlton J."/>
        </authorList>
    </citation>
    <scope>NUCLEOTIDE SEQUENCE</scope>
    <source>
        <strain evidence="5">G3</strain>
    </source>
</reference>
<dbReference type="Gene3D" id="3.30.70.330">
    <property type="match status" value="2"/>
</dbReference>
<organism evidence="5 6">
    <name type="scientific">Trichomonas vaginalis (strain ATCC PRA-98 / G3)</name>
    <dbReference type="NCBI Taxonomy" id="412133"/>
    <lineage>
        <taxon>Eukaryota</taxon>
        <taxon>Metamonada</taxon>
        <taxon>Parabasalia</taxon>
        <taxon>Trichomonadida</taxon>
        <taxon>Trichomonadidae</taxon>
        <taxon>Trichomonas</taxon>
    </lineage>
</organism>
<dbReference type="RefSeq" id="XP_001330706.1">
    <property type="nucleotide sequence ID" value="XM_001330670.1"/>
</dbReference>
<evidence type="ECO:0000256" key="2">
    <source>
        <dbReference type="ARBA" id="ARBA00022884"/>
    </source>
</evidence>
<evidence type="ECO:0000256" key="1">
    <source>
        <dbReference type="ARBA" id="ARBA00022737"/>
    </source>
</evidence>
<evidence type="ECO:0000313" key="5">
    <source>
        <dbReference type="EMBL" id="EAY02570.1"/>
    </source>
</evidence>
<dbReference type="SMR" id="A2EXR0"/>
<evidence type="ECO:0000256" key="3">
    <source>
        <dbReference type="PROSITE-ProRule" id="PRU00176"/>
    </source>
</evidence>
<dbReference type="InParanoid" id="A2EXR0"/>
<dbReference type="GO" id="GO:0003723">
    <property type="term" value="F:RNA binding"/>
    <property type="evidence" value="ECO:0000318"/>
    <property type="project" value="GO_Central"/>
</dbReference>
<dbReference type="InterPro" id="IPR000504">
    <property type="entry name" value="RRM_dom"/>
</dbReference>
<keyword evidence="6" id="KW-1185">Reference proteome</keyword>
<protein>
    <recommendedName>
        <fullName evidence="4">RRM domain-containing protein</fullName>
    </recommendedName>
</protein>